<dbReference type="Pfam" id="PF01400">
    <property type="entry name" value="Astacin"/>
    <property type="match status" value="1"/>
</dbReference>
<evidence type="ECO:0000256" key="5">
    <source>
        <dbReference type="ARBA" id="ARBA00023049"/>
    </source>
</evidence>
<evidence type="ECO:0000256" key="6">
    <source>
        <dbReference type="ARBA" id="ARBA00023157"/>
    </source>
</evidence>
<dbReference type="EnsemblMetazoa" id="XM_779939">
    <property type="protein sequence ID" value="XP_785032"/>
    <property type="gene ID" value="LOC579845"/>
</dbReference>
<accession>A0A7M7RAZ3</accession>
<keyword evidence="9" id="KW-0732">Signal</keyword>
<dbReference type="OMA" id="ENDASCY"/>
<dbReference type="InterPro" id="IPR024079">
    <property type="entry name" value="MetalloPept_cat_dom_sf"/>
</dbReference>
<evidence type="ECO:0000256" key="2">
    <source>
        <dbReference type="ARBA" id="ARBA00022723"/>
    </source>
</evidence>
<dbReference type="InterPro" id="IPR035914">
    <property type="entry name" value="Sperma_CUB_dom_sf"/>
</dbReference>
<dbReference type="GO" id="GO:0005615">
    <property type="term" value="C:extracellular space"/>
    <property type="evidence" value="ECO:0000318"/>
    <property type="project" value="GO_Central"/>
</dbReference>
<dbReference type="InterPro" id="IPR001506">
    <property type="entry name" value="Peptidase_M12A"/>
</dbReference>
<evidence type="ECO:0000256" key="4">
    <source>
        <dbReference type="ARBA" id="ARBA00022833"/>
    </source>
</evidence>
<dbReference type="FunFam" id="3.40.390.10:FF:000211">
    <property type="entry name" value="Metalloendopeptidase"/>
    <property type="match status" value="1"/>
</dbReference>
<feature type="domain" description="Peptidase M12A" evidence="12">
    <location>
        <begin position="75"/>
        <end position="282"/>
    </location>
</feature>
<feature type="chain" id="PRO_5029942072" description="Metalloendopeptidase" evidence="9">
    <location>
        <begin position="19"/>
        <end position="448"/>
    </location>
</feature>
<dbReference type="InParanoid" id="A0A7M7RAZ3"/>
<sequence length="448" mass="50038">MKFAVALCLLLCAIGVMTLSLPGAVEEEQKSRAEREKEKELPDNFGAEKRSDEAEFKRGDDEMEFKRASEEECEATITKWTDDTVYYAYCSAAMKNKYSLEAFAQVSSILDGILTFKDVTKDDYDCTNNADREHYIAVVDNGKSEGCWSYVGMLSGEKQTLNLQTGKCTSVYVIIHEIFHALGLLHTQQRPDSPQYITVNTQNIKDGKEGNFAMKESMCTTCKYQTCSLMHYGRTFFSKGGETITPLDPDMGPDQGKQNQVQAGDLCAIYLLYDAREKETCKEVDGDGNDYCLWGTGNAYNFKCCRCPDHFTGDNCGTFDENAVSDNSGEKHEVTQGGAPVTVTSPNNAAGSSYLPSTKKTYFISAPTNCNVQMSADFISVENDASCYWDQLRYWSGESILDCPETICGEYTDVTYTSKSNFFMLEFNSDDMYNEKGFIMSFEAVNCT</sequence>
<dbReference type="Pfam" id="PF00431">
    <property type="entry name" value="CUB"/>
    <property type="match status" value="1"/>
</dbReference>
<dbReference type="GO" id="GO:0008270">
    <property type="term" value="F:zinc ion binding"/>
    <property type="evidence" value="ECO:0007669"/>
    <property type="project" value="UniProtKB-UniRule"/>
</dbReference>
<dbReference type="InterPro" id="IPR000859">
    <property type="entry name" value="CUB_dom"/>
</dbReference>
<feature type="signal peptide" evidence="9">
    <location>
        <begin position="1"/>
        <end position="18"/>
    </location>
</feature>
<dbReference type="SMART" id="SM00235">
    <property type="entry name" value="ZnMc"/>
    <property type="match status" value="1"/>
</dbReference>
<evidence type="ECO:0000256" key="9">
    <source>
        <dbReference type="RuleBase" id="RU361183"/>
    </source>
</evidence>
<evidence type="ECO:0000313" key="13">
    <source>
        <dbReference type="EnsemblMetazoa" id="XP_785032"/>
    </source>
</evidence>
<dbReference type="RefSeq" id="XP_785032.4">
    <property type="nucleotide sequence ID" value="XM_779939.5"/>
</dbReference>
<dbReference type="PRINTS" id="PR00480">
    <property type="entry name" value="ASTACIN"/>
</dbReference>
<evidence type="ECO:0000256" key="10">
    <source>
        <dbReference type="SAM" id="MobiDB-lite"/>
    </source>
</evidence>
<dbReference type="PROSITE" id="PS01180">
    <property type="entry name" value="CUB"/>
    <property type="match status" value="1"/>
</dbReference>
<feature type="region of interest" description="Disordered" evidence="10">
    <location>
        <begin position="30"/>
        <end position="61"/>
    </location>
</feature>
<feature type="active site" evidence="8">
    <location>
        <position position="177"/>
    </location>
</feature>
<dbReference type="SUPFAM" id="SSF49854">
    <property type="entry name" value="Spermadhesin, CUB domain"/>
    <property type="match status" value="1"/>
</dbReference>
<reference evidence="14" key="1">
    <citation type="submission" date="2015-02" db="EMBL/GenBank/DDBJ databases">
        <title>Genome sequencing for Strongylocentrotus purpuratus.</title>
        <authorList>
            <person name="Murali S."/>
            <person name="Liu Y."/>
            <person name="Vee V."/>
            <person name="English A."/>
            <person name="Wang M."/>
            <person name="Skinner E."/>
            <person name="Han Y."/>
            <person name="Muzny D.M."/>
            <person name="Worley K.C."/>
            <person name="Gibbs R.A."/>
        </authorList>
    </citation>
    <scope>NUCLEOTIDE SEQUENCE</scope>
</reference>
<feature type="binding site" evidence="8">
    <location>
        <position position="176"/>
    </location>
    <ligand>
        <name>Zn(2+)</name>
        <dbReference type="ChEBI" id="CHEBI:29105"/>
        <note>catalytic</note>
    </ligand>
</feature>
<dbReference type="PROSITE" id="PS51864">
    <property type="entry name" value="ASTACIN"/>
    <property type="match status" value="1"/>
</dbReference>
<dbReference type="KEGG" id="spu:579845"/>
<comment type="cofactor">
    <cofactor evidence="8 9">
        <name>Zn(2+)</name>
        <dbReference type="ChEBI" id="CHEBI:29105"/>
    </cofactor>
    <text evidence="8 9">Binds 1 zinc ion per subunit.</text>
</comment>
<dbReference type="AlphaFoldDB" id="A0A7M7RAZ3"/>
<reference evidence="13" key="2">
    <citation type="submission" date="2021-01" db="UniProtKB">
        <authorList>
            <consortium name="EnsemblMetazoa"/>
        </authorList>
    </citation>
    <scope>IDENTIFICATION</scope>
</reference>
<dbReference type="SMART" id="SM00042">
    <property type="entry name" value="CUB"/>
    <property type="match status" value="1"/>
</dbReference>
<dbReference type="GO" id="GO:0006508">
    <property type="term" value="P:proteolysis"/>
    <property type="evidence" value="ECO:0007669"/>
    <property type="project" value="UniProtKB-KW"/>
</dbReference>
<dbReference type="GeneID" id="579845"/>
<evidence type="ECO:0000259" key="11">
    <source>
        <dbReference type="PROSITE" id="PS01180"/>
    </source>
</evidence>
<keyword evidence="1 8" id="KW-0645">Protease</keyword>
<dbReference type="PANTHER" id="PTHR10127">
    <property type="entry name" value="DISCOIDIN, CUB, EGF, LAMININ , AND ZINC METALLOPROTEASE DOMAIN CONTAINING"/>
    <property type="match status" value="1"/>
</dbReference>
<proteinExistence type="predicted"/>
<dbReference type="PANTHER" id="PTHR10127:SF780">
    <property type="entry name" value="METALLOENDOPEPTIDASE"/>
    <property type="match status" value="1"/>
</dbReference>
<feature type="binding site" evidence="8">
    <location>
        <position position="180"/>
    </location>
    <ligand>
        <name>Zn(2+)</name>
        <dbReference type="ChEBI" id="CHEBI:29105"/>
        <note>catalytic</note>
    </ligand>
</feature>
<evidence type="ECO:0000313" key="14">
    <source>
        <dbReference type="Proteomes" id="UP000007110"/>
    </source>
</evidence>
<evidence type="ECO:0000256" key="8">
    <source>
        <dbReference type="PROSITE-ProRule" id="PRU01211"/>
    </source>
</evidence>
<name>A0A7M7RAZ3_STRPU</name>
<organism evidence="13 14">
    <name type="scientific">Strongylocentrotus purpuratus</name>
    <name type="common">Purple sea urchin</name>
    <dbReference type="NCBI Taxonomy" id="7668"/>
    <lineage>
        <taxon>Eukaryota</taxon>
        <taxon>Metazoa</taxon>
        <taxon>Echinodermata</taxon>
        <taxon>Eleutherozoa</taxon>
        <taxon>Echinozoa</taxon>
        <taxon>Echinoidea</taxon>
        <taxon>Euechinoidea</taxon>
        <taxon>Echinacea</taxon>
        <taxon>Camarodonta</taxon>
        <taxon>Echinidea</taxon>
        <taxon>Strongylocentrotidae</taxon>
        <taxon>Strongylocentrotus</taxon>
    </lineage>
</organism>
<evidence type="ECO:0000256" key="7">
    <source>
        <dbReference type="PROSITE-ProRule" id="PRU00059"/>
    </source>
</evidence>
<dbReference type="CDD" id="cd00041">
    <property type="entry name" value="CUB"/>
    <property type="match status" value="1"/>
</dbReference>
<dbReference type="Gene3D" id="2.60.120.290">
    <property type="entry name" value="Spermadhesin, CUB domain"/>
    <property type="match status" value="1"/>
</dbReference>
<keyword evidence="3 8" id="KW-0378">Hydrolase</keyword>
<dbReference type="SUPFAM" id="SSF55486">
    <property type="entry name" value="Metalloproteases ('zincins'), catalytic domain"/>
    <property type="match status" value="1"/>
</dbReference>
<keyword evidence="2 8" id="KW-0479">Metal-binding</keyword>
<evidence type="ECO:0000256" key="3">
    <source>
        <dbReference type="ARBA" id="ARBA00022801"/>
    </source>
</evidence>
<dbReference type="Gene3D" id="3.40.390.10">
    <property type="entry name" value="Collagenase (Catalytic Domain)"/>
    <property type="match status" value="1"/>
</dbReference>
<feature type="domain" description="CUB" evidence="11">
    <location>
        <begin position="316"/>
        <end position="445"/>
    </location>
</feature>
<dbReference type="InterPro" id="IPR006026">
    <property type="entry name" value="Peptidase_Metallo"/>
</dbReference>
<dbReference type="EC" id="3.4.24.-" evidence="9"/>
<evidence type="ECO:0000256" key="1">
    <source>
        <dbReference type="ARBA" id="ARBA00022670"/>
    </source>
</evidence>
<comment type="caution">
    <text evidence="7">Lacks conserved residue(s) required for the propagation of feature annotation.</text>
</comment>
<evidence type="ECO:0000259" key="12">
    <source>
        <dbReference type="PROSITE" id="PS51864"/>
    </source>
</evidence>
<dbReference type="GO" id="GO:0004222">
    <property type="term" value="F:metalloendopeptidase activity"/>
    <property type="evidence" value="ECO:0000318"/>
    <property type="project" value="GO_Central"/>
</dbReference>
<keyword evidence="4 8" id="KW-0862">Zinc</keyword>
<keyword evidence="14" id="KW-1185">Reference proteome</keyword>
<keyword evidence="6" id="KW-1015">Disulfide bond</keyword>
<keyword evidence="5 8" id="KW-0482">Metalloprotease</keyword>
<feature type="binding site" evidence="8">
    <location>
        <position position="186"/>
    </location>
    <ligand>
        <name>Zn(2+)</name>
        <dbReference type="ChEBI" id="CHEBI:29105"/>
        <note>catalytic</note>
    </ligand>
</feature>
<dbReference type="Proteomes" id="UP000007110">
    <property type="component" value="Unassembled WGS sequence"/>
</dbReference>
<dbReference type="OrthoDB" id="291007at2759"/>
<protein>
    <recommendedName>
        <fullName evidence="9">Metalloendopeptidase</fullName>
        <ecNumber evidence="9">3.4.24.-</ecNumber>
    </recommendedName>
</protein>